<sequence>MKSVVWWSIGALFGLALMALGLFGSGSASGTVLCGSEHMKPGDTCERTQYGLTATETYEEKLQESVADAKTFEGGGRWVTFGIGTAIAGACGWRLVVAIRRRANRGSGAGVAPVGPGEQSAFAPQGFPAGQNFQQQPGMQQGFPHQPGFQQQEFPPPQGFQQPPPPGYQQPQGPYQQ</sequence>
<name>A0ABZ1IHK6_9PSEU</name>
<feature type="region of interest" description="Disordered" evidence="1">
    <location>
        <begin position="106"/>
        <end position="177"/>
    </location>
</feature>
<gene>
    <name evidence="3" type="ORF">VSH64_16275</name>
</gene>
<evidence type="ECO:0000256" key="2">
    <source>
        <dbReference type="SAM" id="Phobius"/>
    </source>
</evidence>
<feature type="compositionally biased region" description="Pro residues" evidence="1">
    <location>
        <begin position="154"/>
        <end position="168"/>
    </location>
</feature>
<organism evidence="3 4">
    <name type="scientific">Amycolatopsis rhabdoformis</name>
    <dbReference type="NCBI Taxonomy" id="1448059"/>
    <lineage>
        <taxon>Bacteria</taxon>
        <taxon>Bacillati</taxon>
        <taxon>Actinomycetota</taxon>
        <taxon>Actinomycetes</taxon>
        <taxon>Pseudonocardiales</taxon>
        <taxon>Pseudonocardiaceae</taxon>
        <taxon>Amycolatopsis</taxon>
    </lineage>
</organism>
<keyword evidence="4" id="KW-1185">Reference proteome</keyword>
<dbReference type="RefSeq" id="WP_326836442.1">
    <property type="nucleotide sequence ID" value="NZ_CP142149.1"/>
</dbReference>
<feature type="transmembrane region" description="Helical" evidence="2">
    <location>
        <begin position="78"/>
        <end position="97"/>
    </location>
</feature>
<accession>A0ABZ1IHK6</accession>
<proteinExistence type="predicted"/>
<keyword evidence="2" id="KW-0812">Transmembrane</keyword>
<protein>
    <submittedName>
        <fullName evidence="3">Uncharacterized protein</fullName>
    </submittedName>
</protein>
<keyword evidence="2" id="KW-1133">Transmembrane helix</keyword>
<dbReference type="EMBL" id="CP142149">
    <property type="protein sequence ID" value="WSE33643.1"/>
    <property type="molecule type" value="Genomic_DNA"/>
</dbReference>
<feature type="compositionally biased region" description="Low complexity" evidence="1">
    <location>
        <begin position="130"/>
        <end position="153"/>
    </location>
</feature>
<evidence type="ECO:0000256" key="1">
    <source>
        <dbReference type="SAM" id="MobiDB-lite"/>
    </source>
</evidence>
<dbReference type="Proteomes" id="UP001330812">
    <property type="component" value="Chromosome"/>
</dbReference>
<evidence type="ECO:0000313" key="4">
    <source>
        <dbReference type="Proteomes" id="UP001330812"/>
    </source>
</evidence>
<evidence type="ECO:0000313" key="3">
    <source>
        <dbReference type="EMBL" id="WSE33643.1"/>
    </source>
</evidence>
<keyword evidence="2" id="KW-0472">Membrane</keyword>
<reference evidence="3 4" key="1">
    <citation type="journal article" date="2015" name="Int. J. Syst. Evol. Microbiol.">
        <title>Amycolatopsis rhabdoformis sp. nov., an actinomycete isolated from a tropical forest soil.</title>
        <authorList>
            <person name="Souza W.R."/>
            <person name="Silva R.E."/>
            <person name="Goodfellow M."/>
            <person name="Busarakam K."/>
            <person name="Figueiro F.S."/>
            <person name="Ferreira D."/>
            <person name="Rodrigues-Filho E."/>
            <person name="Moraes L.A.B."/>
            <person name="Zucchi T.D."/>
        </authorList>
    </citation>
    <scope>NUCLEOTIDE SEQUENCE [LARGE SCALE GENOMIC DNA]</scope>
    <source>
        <strain evidence="3 4">NCIMB 14900</strain>
    </source>
</reference>